<proteinExistence type="predicted"/>
<evidence type="ECO:0000313" key="2">
    <source>
        <dbReference type="EMBL" id="KAJ9134823.1"/>
    </source>
</evidence>
<feature type="region of interest" description="Disordered" evidence="1">
    <location>
        <begin position="112"/>
        <end position="138"/>
    </location>
</feature>
<evidence type="ECO:0000313" key="3">
    <source>
        <dbReference type="Proteomes" id="UP001174691"/>
    </source>
</evidence>
<feature type="compositionally biased region" description="Gly residues" evidence="1">
    <location>
        <begin position="113"/>
        <end position="123"/>
    </location>
</feature>
<sequence length="138" mass="15131">MYHDAYYIGILLAMAHSCFYQDQDSTSPPEFVDVKVQLITHTEEGPDFVVYTAIVTPKFLERFADPTKAPGNRTRHDNESESGLGISYAHVNFWPICDLKDRLAKVLGCNTGEAGGNGTGSAGEGANRVPKRKRGPEV</sequence>
<comment type="caution">
    <text evidence="2">The sequence shown here is derived from an EMBL/GenBank/DDBJ whole genome shotgun (WGS) entry which is preliminary data.</text>
</comment>
<evidence type="ECO:0000256" key="1">
    <source>
        <dbReference type="SAM" id="MobiDB-lite"/>
    </source>
</evidence>
<protein>
    <submittedName>
        <fullName evidence="2">Uncharacterized protein</fullName>
    </submittedName>
</protein>
<keyword evidence="3" id="KW-1185">Reference proteome</keyword>
<organism evidence="2 3">
    <name type="scientific">Coniochaeta hoffmannii</name>
    <dbReference type="NCBI Taxonomy" id="91930"/>
    <lineage>
        <taxon>Eukaryota</taxon>
        <taxon>Fungi</taxon>
        <taxon>Dikarya</taxon>
        <taxon>Ascomycota</taxon>
        <taxon>Pezizomycotina</taxon>
        <taxon>Sordariomycetes</taxon>
        <taxon>Sordariomycetidae</taxon>
        <taxon>Coniochaetales</taxon>
        <taxon>Coniochaetaceae</taxon>
        <taxon>Coniochaeta</taxon>
    </lineage>
</organism>
<dbReference type="AlphaFoldDB" id="A0AA38RLU2"/>
<feature type="compositionally biased region" description="Basic residues" evidence="1">
    <location>
        <begin position="129"/>
        <end position="138"/>
    </location>
</feature>
<accession>A0AA38RLU2</accession>
<dbReference type="EMBL" id="JANBVN010000175">
    <property type="protein sequence ID" value="KAJ9134823.1"/>
    <property type="molecule type" value="Genomic_DNA"/>
</dbReference>
<reference evidence="2" key="1">
    <citation type="submission" date="2022-07" db="EMBL/GenBank/DDBJ databases">
        <title>Fungi with potential for degradation of polypropylene.</title>
        <authorList>
            <person name="Gostincar C."/>
        </authorList>
    </citation>
    <scope>NUCLEOTIDE SEQUENCE</scope>
    <source>
        <strain evidence="2">EXF-13287</strain>
    </source>
</reference>
<dbReference type="Proteomes" id="UP001174691">
    <property type="component" value="Unassembled WGS sequence"/>
</dbReference>
<gene>
    <name evidence="2" type="ORF">NKR19_g8514</name>
</gene>
<name>A0AA38RLU2_9PEZI</name>